<evidence type="ECO:0000256" key="1">
    <source>
        <dbReference type="SAM" id="SignalP"/>
    </source>
</evidence>
<dbReference type="AlphaFoldDB" id="A0A8J7I098"/>
<gene>
    <name evidence="2" type="ORF">I8752_11275</name>
</gene>
<reference evidence="2 3" key="1">
    <citation type="journal article" date="2021" name="Int. J. Syst. Evol. Microbiol.">
        <title>Amazonocrinis nigriterrae gen. nov., sp. nov., Atlanticothrix silvestris gen. nov., sp. nov. and Dendronalium phyllosphericum gen. nov., sp. nov., nostocacean cyanobacteria from Brazilian environments.</title>
        <authorList>
            <person name="Alvarenga D.O."/>
            <person name="Andreote A.P.D."/>
            <person name="Branco L.H.Z."/>
            <person name="Delbaje E."/>
            <person name="Cruz R.B."/>
            <person name="Varani A.M."/>
            <person name="Fiore M.F."/>
        </authorList>
    </citation>
    <scope>NUCLEOTIDE SEQUENCE [LARGE SCALE GENOMIC DNA]</scope>
    <source>
        <strain evidence="2 3">CENA369</strain>
    </source>
</reference>
<keyword evidence="3" id="KW-1185">Reference proteome</keyword>
<keyword evidence="1" id="KW-0732">Signal</keyword>
<evidence type="ECO:0000313" key="2">
    <source>
        <dbReference type="EMBL" id="MBH8573585.1"/>
    </source>
</evidence>
<comment type="caution">
    <text evidence="2">The sequence shown here is derived from an EMBL/GenBank/DDBJ whole genome shotgun (WGS) entry which is preliminary data.</text>
</comment>
<accession>A0A8J7I098</accession>
<evidence type="ECO:0000313" key="3">
    <source>
        <dbReference type="Proteomes" id="UP000662314"/>
    </source>
</evidence>
<protein>
    <submittedName>
        <fullName evidence="2">PEP-CTERM sorting domain-containing protein</fullName>
    </submittedName>
</protein>
<organism evidence="2 3">
    <name type="scientific">Dendronalium phyllosphericum CENA369</name>
    <dbReference type="NCBI Taxonomy" id="1725256"/>
    <lineage>
        <taxon>Bacteria</taxon>
        <taxon>Bacillati</taxon>
        <taxon>Cyanobacteriota</taxon>
        <taxon>Cyanophyceae</taxon>
        <taxon>Nostocales</taxon>
        <taxon>Nostocaceae</taxon>
        <taxon>Dendronalium</taxon>
        <taxon>Dendronalium phyllosphericum</taxon>
    </lineage>
</organism>
<name>A0A8J7I098_9NOST</name>
<sequence length="266" mass="27845">MTTFLQNTNKICISFIVGLASSLLVSHPIHAATLGENLIVNGDAEQGLGDPVGNAVGANIPIIPGWTGSNDFSVLKYGATGFSFVNPLGNLVSVTLPGVDVIGPSNRGQNLFFGGASRASSSASQSIDVTSLSSVVDAGKGAFDLSGWLGGYATDEDIASLNITFLDRANQSISTASIFAPTSAQRNNITGLFFQSTKGYVPVGTRQIDVILNAAYARGRVNDSYADNLSLVITQVPEPSISGLSLLAVSSCMAWKLWRKRRQVSL</sequence>
<dbReference type="Proteomes" id="UP000662314">
    <property type="component" value="Unassembled WGS sequence"/>
</dbReference>
<proteinExistence type="predicted"/>
<dbReference type="EMBL" id="JAECZA010000037">
    <property type="protein sequence ID" value="MBH8573585.1"/>
    <property type="molecule type" value="Genomic_DNA"/>
</dbReference>
<feature type="signal peptide" evidence="1">
    <location>
        <begin position="1"/>
        <end position="31"/>
    </location>
</feature>
<feature type="chain" id="PRO_5035218276" evidence="1">
    <location>
        <begin position="32"/>
        <end position="266"/>
    </location>
</feature>